<evidence type="ECO:0000313" key="2">
    <source>
        <dbReference type="EMBL" id="AVJ26412.1"/>
    </source>
</evidence>
<protein>
    <submittedName>
        <fullName evidence="2">2-(1,2-epoxy-1,2-dihydrophenyl)acetyl-CoA isomerase</fullName>
    </submittedName>
</protein>
<dbReference type="Gene3D" id="1.10.12.10">
    <property type="entry name" value="Lyase 2-enoyl-coa Hydratase, Chain A, domain 2"/>
    <property type="match status" value="1"/>
</dbReference>
<keyword evidence="2" id="KW-0413">Isomerase</keyword>
<name>A0A2S0I310_9BURK</name>
<organism evidence="2 3">
    <name type="scientific">Achromobacter spanius</name>
    <dbReference type="NCBI Taxonomy" id="217203"/>
    <lineage>
        <taxon>Bacteria</taxon>
        <taxon>Pseudomonadati</taxon>
        <taxon>Pseudomonadota</taxon>
        <taxon>Betaproteobacteria</taxon>
        <taxon>Burkholderiales</taxon>
        <taxon>Alcaligenaceae</taxon>
        <taxon>Achromobacter</taxon>
    </lineage>
</organism>
<reference evidence="2 3" key="1">
    <citation type="submission" date="2017-09" db="EMBL/GenBank/DDBJ databases">
        <title>Genomic, metabolic, and phenotypic characteristics of bacterial isolates from the natural microbiome of the model nematode Caenorhabditis elegans.</title>
        <authorList>
            <person name="Zimmermann J."/>
            <person name="Obeng N."/>
            <person name="Yang W."/>
            <person name="Obeng O."/>
            <person name="Kissoyan K."/>
            <person name="Pees B."/>
            <person name="Dirksen P."/>
            <person name="Hoppner M."/>
            <person name="Franke A."/>
            <person name="Rosenstiel P."/>
            <person name="Leippe M."/>
            <person name="Dierking K."/>
            <person name="Kaleta C."/>
            <person name="Schulenburg H."/>
        </authorList>
    </citation>
    <scope>NUCLEOTIDE SEQUENCE [LARGE SCALE GENOMIC DNA]</scope>
    <source>
        <strain evidence="2 3">MYb73</strain>
    </source>
</reference>
<dbReference type="GO" id="GO:0016853">
    <property type="term" value="F:isomerase activity"/>
    <property type="evidence" value="ECO:0007669"/>
    <property type="project" value="UniProtKB-KW"/>
</dbReference>
<dbReference type="OrthoDB" id="5291143at2"/>
<dbReference type="PANTHER" id="PTHR43459:SF1">
    <property type="entry name" value="EG:BACN32G11.4 PROTEIN"/>
    <property type="match status" value="1"/>
</dbReference>
<dbReference type="InterPro" id="IPR001753">
    <property type="entry name" value="Enoyl-CoA_hydra/iso"/>
</dbReference>
<gene>
    <name evidence="2" type="ORF">CLM73_04410</name>
</gene>
<dbReference type="SUPFAM" id="SSF52096">
    <property type="entry name" value="ClpP/crotonase"/>
    <property type="match status" value="1"/>
</dbReference>
<dbReference type="AlphaFoldDB" id="A0A2S0I310"/>
<dbReference type="EMBL" id="CP023270">
    <property type="protein sequence ID" value="AVJ26412.1"/>
    <property type="molecule type" value="Genomic_DNA"/>
</dbReference>
<keyword evidence="3" id="KW-1185">Reference proteome</keyword>
<dbReference type="Proteomes" id="UP000239477">
    <property type="component" value="Chromosome"/>
</dbReference>
<dbReference type="Pfam" id="PF00378">
    <property type="entry name" value="ECH_1"/>
    <property type="match status" value="1"/>
</dbReference>
<evidence type="ECO:0000256" key="1">
    <source>
        <dbReference type="ARBA" id="ARBA00005254"/>
    </source>
</evidence>
<evidence type="ECO:0000313" key="3">
    <source>
        <dbReference type="Proteomes" id="UP000239477"/>
    </source>
</evidence>
<dbReference type="InterPro" id="IPR014748">
    <property type="entry name" value="Enoyl-CoA_hydra_C"/>
</dbReference>
<comment type="similarity">
    <text evidence="1">Belongs to the enoyl-CoA hydratase/isomerase family.</text>
</comment>
<dbReference type="RefSeq" id="WP_105237468.1">
    <property type="nucleotide sequence ID" value="NZ_CP023270.1"/>
</dbReference>
<dbReference type="InterPro" id="IPR011968">
    <property type="entry name" value="PaaB1"/>
</dbReference>
<dbReference type="CDD" id="cd06558">
    <property type="entry name" value="crotonase-like"/>
    <property type="match status" value="1"/>
</dbReference>
<accession>A0A2S0I310</accession>
<sequence length="274" mass="29123">MSAHAPAFTHLPAFTQIQFTLERGVGVITLNRPERMNSFTEVMHGELARALDLLEAHEGLRGLVITGAGRGFCAGQDLGERKPAEDGSRRDLSVMLEKCYRPLVNRLRALPVPVVCVMNGVAAGAGASLVLACDVVFAVESARFVQAFSKIGLLPDAGGTWFLPRLVGSARAMGAALFGESVTAAQAESWGLIWRVVPDAALADTIAQVTDTLAAGPTRAYGATKAALQASSGNTLAQQFDLECSLQRELGYTDDYLEGMRAFAEKRPPAFTGK</sequence>
<dbReference type="NCBIfam" id="TIGR02280">
    <property type="entry name" value="PaaB1"/>
    <property type="match status" value="1"/>
</dbReference>
<dbReference type="Gene3D" id="3.90.226.10">
    <property type="entry name" value="2-enoyl-CoA Hydratase, Chain A, domain 1"/>
    <property type="match status" value="1"/>
</dbReference>
<dbReference type="GO" id="GO:0010124">
    <property type="term" value="P:phenylacetate catabolic process"/>
    <property type="evidence" value="ECO:0007669"/>
    <property type="project" value="InterPro"/>
</dbReference>
<dbReference type="PANTHER" id="PTHR43459">
    <property type="entry name" value="ENOYL-COA HYDRATASE"/>
    <property type="match status" value="1"/>
</dbReference>
<proteinExistence type="inferred from homology"/>
<dbReference type="InterPro" id="IPR029045">
    <property type="entry name" value="ClpP/crotonase-like_dom_sf"/>
</dbReference>